<sequence length="191" mass="21085">MVEEMRDVFGKTLVELGHEFPNLIVLDADLNTSSKAVYFKNTFPKRFVQCGIAEQNMFGISAGLATQGFIPFPSTFAVFAAKRALDQISISIAYPKLNVKIPGSYVGIPTSRAGASHNSVTDITNMRALPNMRVADPGDNHELRAIMRAAIETDGPVYFRITRYHFEDIFEAGYKFEWGKGARLLAGSDVT</sequence>
<dbReference type="Gene3D" id="3.40.50.970">
    <property type="match status" value="1"/>
</dbReference>
<feature type="non-terminal residue" evidence="5">
    <location>
        <position position="191"/>
    </location>
</feature>
<reference evidence="5" key="1">
    <citation type="journal article" date="2014" name="Front. Microbiol.">
        <title>High frequency of phylogenetically diverse reductive dehalogenase-homologous genes in deep subseafloor sedimentary metagenomes.</title>
        <authorList>
            <person name="Kawai M."/>
            <person name="Futagami T."/>
            <person name="Toyoda A."/>
            <person name="Takaki Y."/>
            <person name="Nishi S."/>
            <person name="Hori S."/>
            <person name="Arai W."/>
            <person name="Tsubouchi T."/>
            <person name="Morono Y."/>
            <person name="Uchiyama I."/>
            <person name="Ito T."/>
            <person name="Fujiyama A."/>
            <person name="Inagaki F."/>
            <person name="Takami H."/>
        </authorList>
    </citation>
    <scope>NUCLEOTIDE SEQUENCE</scope>
    <source>
        <strain evidence="5">Expedition CK06-06</strain>
    </source>
</reference>
<dbReference type="PANTHER" id="PTHR43825">
    <property type="entry name" value="PYRUVATE DEHYDROGENASE E1 COMPONENT"/>
    <property type="match status" value="1"/>
</dbReference>
<organism evidence="5">
    <name type="scientific">marine sediment metagenome</name>
    <dbReference type="NCBI Taxonomy" id="412755"/>
    <lineage>
        <taxon>unclassified sequences</taxon>
        <taxon>metagenomes</taxon>
        <taxon>ecological metagenomes</taxon>
    </lineage>
</organism>
<dbReference type="FunFam" id="3.40.50.970:FF:000129">
    <property type="entry name" value="Transketolase"/>
    <property type="match status" value="1"/>
</dbReference>
<evidence type="ECO:0000259" key="4">
    <source>
        <dbReference type="SMART" id="SM00861"/>
    </source>
</evidence>
<dbReference type="Pfam" id="PF02779">
    <property type="entry name" value="Transket_pyr"/>
    <property type="match status" value="1"/>
</dbReference>
<proteinExistence type="inferred from homology"/>
<dbReference type="InterPro" id="IPR051157">
    <property type="entry name" value="PDH/Transketolase"/>
</dbReference>
<evidence type="ECO:0000256" key="1">
    <source>
        <dbReference type="ARBA" id="ARBA00001964"/>
    </source>
</evidence>
<evidence type="ECO:0000256" key="3">
    <source>
        <dbReference type="ARBA" id="ARBA00023052"/>
    </source>
</evidence>
<feature type="domain" description="Transketolase-like pyrimidine-binding" evidence="4">
    <location>
        <begin position="3"/>
        <end position="169"/>
    </location>
</feature>
<dbReference type="SUPFAM" id="SSF52518">
    <property type="entry name" value="Thiamin diphosphate-binding fold (THDP-binding)"/>
    <property type="match status" value="1"/>
</dbReference>
<dbReference type="PANTHER" id="PTHR43825:SF1">
    <property type="entry name" value="TRANSKETOLASE-LIKE PYRIMIDINE-BINDING DOMAIN-CONTAINING PROTEIN"/>
    <property type="match status" value="1"/>
</dbReference>
<comment type="similarity">
    <text evidence="2">Belongs to the transketolase family.</text>
</comment>
<evidence type="ECO:0000256" key="2">
    <source>
        <dbReference type="ARBA" id="ARBA00007131"/>
    </source>
</evidence>
<dbReference type="EMBL" id="BART01011746">
    <property type="protein sequence ID" value="GAG88595.1"/>
    <property type="molecule type" value="Genomic_DNA"/>
</dbReference>
<protein>
    <recommendedName>
        <fullName evidence="4">Transketolase-like pyrimidine-binding domain-containing protein</fullName>
    </recommendedName>
</protein>
<comment type="cofactor">
    <cofactor evidence="1">
        <name>thiamine diphosphate</name>
        <dbReference type="ChEBI" id="CHEBI:58937"/>
    </cofactor>
</comment>
<dbReference type="CDD" id="cd07033">
    <property type="entry name" value="TPP_PYR_DXS_TK_like"/>
    <property type="match status" value="1"/>
</dbReference>
<dbReference type="SMART" id="SM00861">
    <property type="entry name" value="Transket_pyr"/>
    <property type="match status" value="1"/>
</dbReference>
<dbReference type="InterPro" id="IPR005475">
    <property type="entry name" value="Transketolase-like_Pyr-bd"/>
</dbReference>
<gene>
    <name evidence="5" type="ORF">S01H4_24854</name>
</gene>
<accession>X1B0Y6</accession>
<evidence type="ECO:0000313" key="5">
    <source>
        <dbReference type="EMBL" id="GAG88595.1"/>
    </source>
</evidence>
<comment type="caution">
    <text evidence="5">The sequence shown here is derived from an EMBL/GenBank/DDBJ whole genome shotgun (WGS) entry which is preliminary data.</text>
</comment>
<dbReference type="AlphaFoldDB" id="X1B0Y6"/>
<keyword evidence="3" id="KW-0786">Thiamine pyrophosphate</keyword>
<name>X1B0Y6_9ZZZZ</name>
<dbReference type="InterPro" id="IPR029061">
    <property type="entry name" value="THDP-binding"/>
</dbReference>